<evidence type="ECO:0000256" key="5">
    <source>
        <dbReference type="PIRSR" id="PIRSR005604-1"/>
    </source>
</evidence>
<feature type="domain" description="GH16" evidence="7">
    <location>
        <begin position="25"/>
        <end position="226"/>
    </location>
</feature>
<dbReference type="SUPFAM" id="SSF49899">
    <property type="entry name" value="Concanavalin A-like lectins/glucanases"/>
    <property type="match status" value="1"/>
</dbReference>
<dbReference type="InterPro" id="IPR010713">
    <property type="entry name" value="XET_C"/>
</dbReference>
<dbReference type="AlphaFoldDB" id="A0A2I0W0T2"/>
<keyword evidence="6" id="KW-0961">Cell wall biogenesis/degradation</keyword>
<gene>
    <name evidence="8" type="primary">XTH30</name>
    <name evidence="8" type="ORF">MA16_Dca002536</name>
</gene>
<keyword evidence="9" id="KW-1185">Reference proteome</keyword>
<dbReference type="EC" id="2.4.1.207" evidence="6"/>
<evidence type="ECO:0000259" key="7">
    <source>
        <dbReference type="PROSITE" id="PS51762"/>
    </source>
</evidence>
<dbReference type="PROSITE" id="PS51762">
    <property type="entry name" value="GH16_2"/>
    <property type="match status" value="1"/>
</dbReference>
<feature type="signal peptide" evidence="6">
    <location>
        <begin position="1"/>
        <end position="24"/>
    </location>
</feature>
<dbReference type="GO" id="GO:0016762">
    <property type="term" value="F:xyloglucan:xyloglucosyl transferase activity"/>
    <property type="evidence" value="ECO:0007669"/>
    <property type="project" value="UniProtKB-EC"/>
</dbReference>
<evidence type="ECO:0000256" key="1">
    <source>
        <dbReference type="ARBA" id="ARBA00022679"/>
    </source>
</evidence>
<comment type="PTM">
    <text evidence="6">Contains at least one intrachain disulfide bond essential for its enzymatic activity.</text>
</comment>
<dbReference type="GO" id="GO:0048046">
    <property type="term" value="C:apoplast"/>
    <property type="evidence" value="ECO:0007669"/>
    <property type="project" value="UniProtKB-SubCell"/>
</dbReference>
<organism evidence="8 9">
    <name type="scientific">Dendrobium catenatum</name>
    <dbReference type="NCBI Taxonomy" id="906689"/>
    <lineage>
        <taxon>Eukaryota</taxon>
        <taxon>Viridiplantae</taxon>
        <taxon>Streptophyta</taxon>
        <taxon>Embryophyta</taxon>
        <taxon>Tracheophyta</taxon>
        <taxon>Spermatophyta</taxon>
        <taxon>Magnoliopsida</taxon>
        <taxon>Liliopsida</taxon>
        <taxon>Asparagales</taxon>
        <taxon>Orchidaceae</taxon>
        <taxon>Epidendroideae</taxon>
        <taxon>Malaxideae</taxon>
        <taxon>Dendrobiinae</taxon>
        <taxon>Dendrobium</taxon>
    </lineage>
</organism>
<dbReference type="GO" id="GO:0071555">
    <property type="term" value="P:cell wall organization"/>
    <property type="evidence" value="ECO:0007669"/>
    <property type="project" value="UniProtKB-KW"/>
</dbReference>
<evidence type="ECO:0000313" key="8">
    <source>
        <dbReference type="EMBL" id="PKU69266.1"/>
    </source>
</evidence>
<dbReference type="InterPro" id="IPR044791">
    <property type="entry name" value="Beta-glucanase/XTH"/>
</dbReference>
<feature type="active site" description="Nucleophile" evidence="5">
    <location>
        <position position="111"/>
    </location>
</feature>
<reference evidence="8 9" key="2">
    <citation type="journal article" date="2017" name="Nature">
        <title>The Apostasia genome and the evolution of orchids.</title>
        <authorList>
            <person name="Zhang G.Q."/>
            <person name="Liu K.W."/>
            <person name="Li Z."/>
            <person name="Lohaus R."/>
            <person name="Hsiao Y.Y."/>
            <person name="Niu S.C."/>
            <person name="Wang J.Y."/>
            <person name="Lin Y.C."/>
            <person name="Xu Q."/>
            <person name="Chen L.J."/>
            <person name="Yoshida K."/>
            <person name="Fujiwara S."/>
            <person name="Wang Z.W."/>
            <person name="Zhang Y.Q."/>
            <person name="Mitsuda N."/>
            <person name="Wang M."/>
            <person name="Liu G.H."/>
            <person name="Pecoraro L."/>
            <person name="Huang H.X."/>
            <person name="Xiao X.J."/>
            <person name="Lin M."/>
            <person name="Wu X.Y."/>
            <person name="Wu W.L."/>
            <person name="Chen Y.Y."/>
            <person name="Chang S.B."/>
            <person name="Sakamoto S."/>
            <person name="Ohme-Takagi M."/>
            <person name="Yagi M."/>
            <person name="Zeng S.J."/>
            <person name="Shen C.Y."/>
            <person name="Yeh C.M."/>
            <person name="Luo Y.B."/>
            <person name="Tsai W.C."/>
            <person name="Van de Peer Y."/>
            <person name="Liu Z.J."/>
        </authorList>
    </citation>
    <scope>NUCLEOTIDE SEQUENCE [LARGE SCALE GENOMIC DNA]</scope>
    <source>
        <tissue evidence="8">The whole plant</tissue>
    </source>
</reference>
<name>A0A2I0W0T2_9ASPA</name>
<dbReference type="PANTHER" id="PTHR31062">
    <property type="entry name" value="XYLOGLUCAN ENDOTRANSGLUCOSYLASE/HYDROLASE PROTEIN 8-RELATED"/>
    <property type="match status" value="1"/>
</dbReference>
<evidence type="ECO:0000256" key="4">
    <source>
        <dbReference type="ARBA" id="ARBA00023295"/>
    </source>
</evidence>
<accession>A0A2I0W0T2</accession>
<evidence type="ECO:0000256" key="3">
    <source>
        <dbReference type="ARBA" id="ARBA00023157"/>
    </source>
</evidence>
<keyword evidence="6" id="KW-0134">Cell wall</keyword>
<keyword evidence="1 6" id="KW-0808">Transferase</keyword>
<dbReference type="Pfam" id="PF06955">
    <property type="entry name" value="XET_C"/>
    <property type="match status" value="1"/>
</dbReference>
<keyword evidence="6" id="KW-0052">Apoplast</keyword>
<comment type="subcellular location">
    <subcellularLocation>
        <location evidence="6">Secreted</location>
        <location evidence="6">Cell wall</location>
    </subcellularLocation>
    <subcellularLocation>
        <location evidence="6">Secreted</location>
        <location evidence="6">Extracellular space</location>
        <location evidence="6">Apoplast</location>
    </subcellularLocation>
</comment>
<dbReference type="PIRSF" id="PIRSF005604">
    <property type="entry name" value="XET"/>
    <property type="match status" value="1"/>
</dbReference>
<dbReference type="InterPro" id="IPR013320">
    <property type="entry name" value="ConA-like_dom_sf"/>
</dbReference>
<dbReference type="Pfam" id="PF00722">
    <property type="entry name" value="Glyco_hydro_16"/>
    <property type="match status" value="1"/>
</dbReference>
<sequence>MTATATATIAAAVLVAGFFAVASPTAFNVTPISFDGGYTPLFGERNIVRSPDGRTVKILLNQHSGSGFISSALYYHGLFSASIKLPSDYTAGVVVAFYMSNGDIFEKNHDELDFEFLGNIKGKQWRIQTNVYGNGSTSRGREERYQLPFDPTAEAHHYSILWTNSSIIFYIDEIPIREVVRTEAMGGDFPSKPMSLYATIWDASNWATSGGKYKVNYKYAPFVSAFSNFILKGCRLDPIQQLPAAEQCRLAAAETAISDYATMNVEKRVAMQRFRQHYMSYSFCYDELRYPKVFPDCKVAESEKDRFWNSGDAKIQPRAVVRRRRWNSRRDRVRSARIDVMKNNEYSSVNRN</sequence>
<comment type="function">
    <text evidence="6">Catalyzes xyloglucan endohydrolysis (XEH) and/or endotransglycosylation (XET). Cleaves and religates xyloglucan polymers, an essential constituent of the primary cell wall, and thereby participates in cell wall construction of growing tissues.</text>
</comment>
<keyword evidence="6" id="KW-0732">Signal</keyword>
<evidence type="ECO:0000313" key="9">
    <source>
        <dbReference type="Proteomes" id="UP000233837"/>
    </source>
</evidence>
<keyword evidence="6" id="KW-0964">Secreted</keyword>
<evidence type="ECO:0000256" key="2">
    <source>
        <dbReference type="ARBA" id="ARBA00022801"/>
    </source>
</evidence>
<keyword evidence="4 6" id="KW-0326">Glycosidase</keyword>
<keyword evidence="3" id="KW-1015">Disulfide bond</keyword>
<dbReference type="GO" id="GO:0010411">
    <property type="term" value="P:xyloglucan metabolic process"/>
    <property type="evidence" value="ECO:0007669"/>
    <property type="project" value="InterPro"/>
</dbReference>
<dbReference type="GO" id="GO:0042546">
    <property type="term" value="P:cell wall biogenesis"/>
    <property type="evidence" value="ECO:0007669"/>
    <property type="project" value="InterPro"/>
</dbReference>
<protein>
    <recommendedName>
        <fullName evidence="6">Xyloglucan endotransglucosylase/hydrolase</fullName>
        <ecNumber evidence="6">2.4.1.207</ecNumber>
    </recommendedName>
</protein>
<comment type="similarity">
    <text evidence="6">Belongs to the glycosyl hydrolase 16 family.</text>
</comment>
<dbReference type="EMBL" id="KZ503041">
    <property type="protein sequence ID" value="PKU69266.1"/>
    <property type="molecule type" value="Genomic_DNA"/>
</dbReference>
<dbReference type="STRING" id="906689.A0A2I0W0T2"/>
<dbReference type="OrthoDB" id="4781at2759"/>
<feature type="chain" id="PRO_5013985199" description="Xyloglucan endotransglucosylase/hydrolase" evidence="6">
    <location>
        <begin position="25"/>
        <end position="352"/>
    </location>
</feature>
<reference evidence="8 9" key="1">
    <citation type="journal article" date="2016" name="Sci. Rep.">
        <title>The Dendrobium catenatum Lindl. genome sequence provides insights into polysaccharide synthase, floral development and adaptive evolution.</title>
        <authorList>
            <person name="Zhang G.Q."/>
            <person name="Xu Q."/>
            <person name="Bian C."/>
            <person name="Tsai W.C."/>
            <person name="Yeh C.M."/>
            <person name="Liu K.W."/>
            <person name="Yoshida K."/>
            <person name="Zhang L.S."/>
            <person name="Chang S.B."/>
            <person name="Chen F."/>
            <person name="Shi Y."/>
            <person name="Su Y.Y."/>
            <person name="Zhang Y.Q."/>
            <person name="Chen L.J."/>
            <person name="Yin Y."/>
            <person name="Lin M."/>
            <person name="Huang H."/>
            <person name="Deng H."/>
            <person name="Wang Z.W."/>
            <person name="Zhu S.L."/>
            <person name="Zhao X."/>
            <person name="Deng C."/>
            <person name="Niu S.C."/>
            <person name="Huang J."/>
            <person name="Wang M."/>
            <person name="Liu G.H."/>
            <person name="Yang H.J."/>
            <person name="Xiao X.J."/>
            <person name="Hsiao Y.Y."/>
            <person name="Wu W.L."/>
            <person name="Chen Y.Y."/>
            <person name="Mitsuda N."/>
            <person name="Ohme-Takagi M."/>
            <person name="Luo Y.B."/>
            <person name="Van de Peer Y."/>
            <person name="Liu Z.J."/>
        </authorList>
    </citation>
    <scope>NUCLEOTIDE SEQUENCE [LARGE SCALE GENOMIC DNA]</scope>
    <source>
        <tissue evidence="8">The whole plant</tissue>
    </source>
</reference>
<dbReference type="Proteomes" id="UP000233837">
    <property type="component" value="Unassembled WGS sequence"/>
</dbReference>
<dbReference type="Gene3D" id="2.60.120.200">
    <property type="match status" value="1"/>
</dbReference>
<evidence type="ECO:0000256" key="6">
    <source>
        <dbReference type="RuleBase" id="RU361120"/>
    </source>
</evidence>
<proteinExistence type="inferred from homology"/>
<dbReference type="GO" id="GO:0004553">
    <property type="term" value="F:hydrolase activity, hydrolyzing O-glycosyl compounds"/>
    <property type="evidence" value="ECO:0007669"/>
    <property type="project" value="InterPro"/>
</dbReference>
<dbReference type="InterPro" id="IPR016455">
    <property type="entry name" value="XTH"/>
</dbReference>
<dbReference type="InterPro" id="IPR000757">
    <property type="entry name" value="Beta-glucanase-like"/>
</dbReference>
<feature type="active site" description="Proton donor" evidence="5">
    <location>
        <position position="115"/>
    </location>
</feature>
<keyword evidence="2 6" id="KW-0378">Hydrolase</keyword>